<gene>
    <name evidence="2" type="ORF">TT172_LOCUS221</name>
</gene>
<feature type="region of interest" description="Disordered" evidence="1">
    <location>
        <begin position="131"/>
        <end position="171"/>
    </location>
</feature>
<dbReference type="EMBL" id="OUUZ01000001">
    <property type="protein sequence ID" value="SPQ17802.1"/>
    <property type="molecule type" value="Genomic_DNA"/>
</dbReference>
<name>A0A3S4B027_9PEZI</name>
<evidence type="ECO:0000313" key="3">
    <source>
        <dbReference type="Proteomes" id="UP000289323"/>
    </source>
</evidence>
<feature type="compositionally biased region" description="Polar residues" evidence="1">
    <location>
        <begin position="78"/>
        <end position="93"/>
    </location>
</feature>
<feature type="compositionally biased region" description="Basic and acidic residues" evidence="1">
    <location>
        <begin position="151"/>
        <end position="171"/>
    </location>
</feature>
<feature type="compositionally biased region" description="Polar residues" evidence="1">
    <location>
        <begin position="16"/>
        <end position="35"/>
    </location>
</feature>
<feature type="region of interest" description="Disordered" evidence="1">
    <location>
        <begin position="1"/>
        <end position="117"/>
    </location>
</feature>
<evidence type="ECO:0000256" key="1">
    <source>
        <dbReference type="SAM" id="MobiDB-lite"/>
    </source>
</evidence>
<sequence length="902" mass="103773">MARRKSKGAEARNADNADSTSAAQTRISRTSQPQPRRSKPERVAAGKSAGKVQQCHQVRPKITPVPASAVSCPKTAVKTEQLSVRIRSQAQTSQKKRPTAMAGHKQGANPASNGVRAQLEVPEGYVFKTKKTTKRRNRTKKTTETPIPEPEPVRPWEIDREYPKPQDDTKSFNYERNKWRSFGNKDAKKEIEKALARGSRARLPQIFPDSTPEQLERAQRIYWSKNERKLYHIRLTKRAEPILSRLFIVAFQRGGYAKDMSPANDNNWLVKLLRVGELGKFIIEYLSLRDLTAVAAACKHLAICVEKYLEFWNFSTGSFPITDFIEKRQKDGRLLQADGIRSKILVISPVPEEPRNETPYMSDFLNLQRLCVAMTKIPWSFRSIILDQIPYLDVSMFEMMINSMPNLETVVVSRCLLLDITKLKPLLDVIMRHPRSLKDGSKATNPSCQGTRSSTAAYIRFDFFPFFFKGPNSAKRLGSYGVTWNEPTFNTPKAVFALILRCWELAKEVGMDLVSDSSLFWSFVRQLPGPDVLWAVKAREALLTREYDLAEGKKSKKDIWNSFADDITAALTGDNQKHPKAPERMARYLPSDHGGPYYWRNKARCSVCNFHYPLSLFPIRPGVCWGCKAESFLKEMEDSHLRQWLRSVISIWLYNLDPRNTTLNQLLSSNRKPIQDAAEAEAENADHVWRYFVNLPSANNGWMDAKPLYYPPPPPGLAKEVAALIRWLWKCSPATEPFDYREGGPQRKDPCKEPLSVADFQDPDCGGEIMENFNLRWMWSPQTDRVYAEYWVEKNNLPPFTDMRDPRVQEELRSARQDPKKCRIARDLERRAQNKLDKEVYRFHHPLVEDCLYSMGTPGFRPFNLDQPVLDPVVNKKEYDELIRYQQFQSSPYGYTSMRSNF</sequence>
<protein>
    <submittedName>
        <fullName evidence="2">Ea08e888-0610-40f5-a690-61932eccc9b1</fullName>
    </submittedName>
</protein>
<dbReference type="AlphaFoldDB" id="A0A3S4B027"/>
<organism evidence="2 3">
    <name type="scientific">Thermothielavioides terrestris</name>
    <dbReference type="NCBI Taxonomy" id="2587410"/>
    <lineage>
        <taxon>Eukaryota</taxon>
        <taxon>Fungi</taxon>
        <taxon>Dikarya</taxon>
        <taxon>Ascomycota</taxon>
        <taxon>Pezizomycotina</taxon>
        <taxon>Sordariomycetes</taxon>
        <taxon>Sordariomycetidae</taxon>
        <taxon>Sordariales</taxon>
        <taxon>Chaetomiaceae</taxon>
        <taxon>Thermothielavioides</taxon>
    </lineage>
</organism>
<accession>A0A3S4B027</accession>
<reference evidence="2 3" key="1">
    <citation type="submission" date="2018-04" db="EMBL/GenBank/DDBJ databases">
        <authorList>
            <person name="Huttner S."/>
            <person name="Dainat J."/>
        </authorList>
    </citation>
    <scope>NUCLEOTIDE SEQUENCE [LARGE SCALE GENOMIC DNA]</scope>
</reference>
<dbReference type="Proteomes" id="UP000289323">
    <property type="component" value="Unassembled WGS sequence"/>
</dbReference>
<proteinExistence type="predicted"/>
<evidence type="ECO:0000313" key="2">
    <source>
        <dbReference type="EMBL" id="SPQ17802.1"/>
    </source>
</evidence>
<feature type="compositionally biased region" description="Basic residues" evidence="1">
    <location>
        <begin position="131"/>
        <end position="140"/>
    </location>
</feature>